<dbReference type="Pfam" id="PF08811">
    <property type="entry name" value="DUF1800"/>
    <property type="match status" value="1"/>
</dbReference>
<accession>W4LJC9</accession>
<dbReference type="AlphaFoldDB" id="W4LJC9"/>
<protein>
    <recommendedName>
        <fullName evidence="3">DUF1800 domain-containing protein</fullName>
    </recommendedName>
</protein>
<comment type="caution">
    <text evidence="1">The sequence shown here is derived from an EMBL/GenBank/DDBJ whole genome shotgun (WGS) entry which is preliminary data.</text>
</comment>
<dbReference type="Proteomes" id="UP000019141">
    <property type="component" value="Unassembled WGS sequence"/>
</dbReference>
<dbReference type="InterPro" id="IPR014917">
    <property type="entry name" value="DUF1800"/>
</dbReference>
<evidence type="ECO:0000313" key="2">
    <source>
        <dbReference type="Proteomes" id="UP000019141"/>
    </source>
</evidence>
<reference evidence="1 2" key="1">
    <citation type="journal article" date="2014" name="Nature">
        <title>An environmental bacterial taxon with a large and distinct metabolic repertoire.</title>
        <authorList>
            <person name="Wilson M.C."/>
            <person name="Mori T."/>
            <person name="Ruckert C."/>
            <person name="Uria A.R."/>
            <person name="Helf M.J."/>
            <person name="Takada K."/>
            <person name="Gernert C."/>
            <person name="Steffens U.A."/>
            <person name="Heycke N."/>
            <person name="Schmitt S."/>
            <person name="Rinke C."/>
            <person name="Helfrich E.J."/>
            <person name="Brachmann A.O."/>
            <person name="Gurgui C."/>
            <person name="Wakimoto T."/>
            <person name="Kracht M."/>
            <person name="Crusemann M."/>
            <person name="Hentschel U."/>
            <person name="Abe I."/>
            <person name="Matsunaga S."/>
            <person name="Kalinowski J."/>
            <person name="Takeyama H."/>
            <person name="Piel J."/>
        </authorList>
    </citation>
    <scope>NUCLEOTIDE SEQUENCE [LARGE SCALE GENOMIC DNA]</scope>
    <source>
        <strain evidence="2">TSY1</strain>
    </source>
</reference>
<organism evidence="1 2">
    <name type="scientific">Entotheonella factor</name>
    <dbReference type="NCBI Taxonomy" id="1429438"/>
    <lineage>
        <taxon>Bacteria</taxon>
        <taxon>Pseudomonadati</taxon>
        <taxon>Nitrospinota/Tectimicrobiota group</taxon>
        <taxon>Candidatus Tectimicrobiota</taxon>
        <taxon>Candidatus Entotheonellia</taxon>
        <taxon>Candidatus Entotheonellales</taxon>
        <taxon>Candidatus Entotheonellaceae</taxon>
        <taxon>Candidatus Entotheonella</taxon>
    </lineage>
</organism>
<name>W4LJC9_ENTF1</name>
<dbReference type="EMBL" id="AZHW01000587">
    <property type="protein sequence ID" value="ETW98092.1"/>
    <property type="molecule type" value="Genomic_DNA"/>
</dbReference>
<proteinExistence type="predicted"/>
<sequence>MADNDIALMAHLMRRAGFGATREELEGYVAKGYEEVVEDLLHPDRFPEIDDTLFCRYYSLGSTMVDATVMWHARWLYRMINTQRPLEEKMALFWHHVFATGWHKSENTPAMVHQMDTFRRNGLSDMRTILLDLSRDPAMLDWLDNNENHATAVNENYGRELLELFSMGVGNYSEQDIKNAARAFTGWTFAQPIPLYPYGYYSTHFEYREDDHDDSEKTFLGHTGRFNGEEIIDIIVQQPATPRFIARHLYNFFVADEPQVPAWQIEPPQDPALIESMCQAYTESDGSIQPMLRVMFNSDSFKAAQFKRVKSPTELIAGTIRMVGTHRFPEPGLHDLATASAAMGQFLHNAPTVEGWHTGKEWIDGGTLTERVNFAVGEMADVSKPGIQNIVQRLQAQGTAVAPETFVDTCLDLMGPLEMGDEARQALSRYANSGGDLRFSTPEESDASAARIGRMLQLIVATQEYQFG</sequence>
<evidence type="ECO:0000313" key="1">
    <source>
        <dbReference type="EMBL" id="ETW98092.1"/>
    </source>
</evidence>
<keyword evidence="2" id="KW-1185">Reference proteome</keyword>
<dbReference type="HOGENOM" id="CLU_026001_1_2_7"/>
<gene>
    <name evidence="1" type="ORF">ETSY1_20165</name>
</gene>
<evidence type="ECO:0008006" key="3">
    <source>
        <dbReference type="Google" id="ProtNLM"/>
    </source>
</evidence>